<name>A0A090K6Q5_9GAMM</name>
<dbReference type="RefSeq" id="WP_045109766.1">
    <property type="nucleotide sequence ID" value="NZ_CAWQZC010000050.1"/>
</dbReference>
<reference evidence="1 2" key="1">
    <citation type="submission" date="2016-11" db="EMBL/GenBank/DDBJ databases">
        <authorList>
            <person name="Jaros S."/>
            <person name="Januszkiewicz K."/>
            <person name="Wedrychowicz H."/>
        </authorList>
    </citation>
    <scope>NUCLEOTIDE SEQUENCE [LARGE SCALE GENOMIC DNA]</scope>
    <source>
        <strain evidence="1">NVI 5450</strain>
    </source>
</reference>
<dbReference type="PANTHER" id="PTHR38683">
    <property type="entry name" value="CHORISMATE PYRUVATE-LYASE"/>
    <property type="match status" value="1"/>
</dbReference>
<dbReference type="KEGG" id="mvs:MVIS_1442"/>
<dbReference type="Pfam" id="PF04345">
    <property type="entry name" value="Chor_lyase"/>
    <property type="match status" value="1"/>
</dbReference>
<dbReference type="PATRIC" id="fig|80854.5.peg.1531"/>
<dbReference type="InterPro" id="IPR028978">
    <property type="entry name" value="Chorismate_lyase_/UTRA_dom_sf"/>
</dbReference>
<dbReference type="SUPFAM" id="SSF64288">
    <property type="entry name" value="Chorismate lyase-like"/>
    <property type="match status" value="1"/>
</dbReference>
<dbReference type="PANTHER" id="PTHR38683:SF1">
    <property type="entry name" value="CHORISMATE PYRUVATE-LYASE"/>
    <property type="match status" value="1"/>
</dbReference>
<protein>
    <submittedName>
        <fullName evidence="1">Uncharacterized protein</fullName>
    </submittedName>
</protein>
<dbReference type="GO" id="GO:0008813">
    <property type="term" value="F:chorismate lyase activity"/>
    <property type="evidence" value="ECO:0007669"/>
    <property type="project" value="InterPro"/>
</dbReference>
<dbReference type="AlphaFoldDB" id="A0A090K6Q5"/>
<evidence type="ECO:0000313" key="2">
    <source>
        <dbReference type="Proteomes" id="UP000183794"/>
    </source>
</evidence>
<dbReference type="GO" id="GO:0006744">
    <property type="term" value="P:ubiquinone biosynthetic process"/>
    <property type="evidence" value="ECO:0007669"/>
    <property type="project" value="InterPro"/>
</dbReference>
<evidence type="ECO:0000313" key="1">
    <source>
        <dbReference type="EMBL" id="SGY89403.1"/>
    </source>
</evidence>
<dbReference type="GeneID" id="61294755"/>
<dbReference type="EMBL" id="FPLD01000036">
    <property type="protein sequence ID" value="SGY89403.1"/>
    <property type="molecule type" value="Genomic_DNA"/>
</dbReference>
<sequence length="154" mass="18003">MKLVPVVNLVPHYMNDPGSLTKRLKARCVNFHIIEQEKGKLDQSTFFRQTILMNNQSSLILARSSLMSEDSVIVNKFCELGDKSLGEQLLFAEQNVKRSEYSFFQVSQLDRDMINLDRTEIVYARRSYFRWQSNQLSLLEIFLPDAHDILRGER</sequence>
<dbReference type="GO" id="GO:0005829">
    <property type="term" value="C:cytosol"/>
    <property type="evidence" value="ECO:0007669"/>
    <property type="project" value="TreeGrafter"/>
</dbReference>
<organism evidence="1 2">
    <name type="scientific">Moritella viscosa</name>
    <dbReference type="NCBI Taxonomy" id="80854"/>
    <lineage>
        <taxon>Bacteria</taxon>
        <taxon>Pseudomonadati</taxon>
        <taxon>Pseudomonadota</taxon>
        <taxon>Gammaproteobacteria</taxon>
        <taxon>Alteromonadales</taxon>
        <taxon>Moritellaceae</taxon>
        <taxon>Moritella</taxon>
    </lineage>
</organism>
<dbReference type="Gene3D" id="3.40.1410.10">
    <property type="entry name" value="Chorismate lyase-like"/>
    <property type="match status" value="1"/>
</dbReference>
<accession>A0A090K6Q5</accession>
<dbReference type="HOGENOM" id="CLU_1702271_0_0_6"/>
<gene>
    <name evidence="1" type="ORF">NVI5450_0989</name>
</gene>
<proteinExistence type="predicted"/>
<dbReference type="Proteomes" id="UP000183794">
    <property type="component" value="Unassembled WGS sequence"/>
</dbReference>
<dbReference type="InterPro" id="IPR007440">
    <property type="entry name" value="Chorismate--pyruvate_lyase"/>
</dbReference>
<dbReference type="OrthoDB" id="5868202at2"/>